<dbReference type="GO" id="GO:0009733">
    <property type="term" value="P:response to auxin"/>
    <property type="evidence" value="ECO:0007669"/>
    <property type="project" value="InterPro"/>
</dbReference>
<name>A0AAV1D9X0_OLDCO</name>
<sequence length="162" mass="18047">MSPGNAISSKISRIVRIRQMLCRWRKKAALSSSLPPDVPSGHVAINVGIGTSSRRRFVVPARYLNHPVFKRLLVEAEEEYGFAHQGPLMIPCDVSVFEEALRFVSLADSKSHGESSSSAAVLQHVSFDEFQSCSLERRRRINHHLDYQFTESRPLIGGAGSQ</sequence>
<dbReference type="PANTHER" id="PTHR31374">
    <property type="entry name" value="AUXIN-INDUCED PROTEIN-LIKE-RELATED"/>
    <property type="match status" value="1"/>
</dbReference>
<dbReference type="Pfam" id="PF02519">
    <property type="entry name" value="Auxin_inducible"/>
    <property type="match status" value="1"/>
</dbReference>
<proteinExistence type="inferred from homology"/>
<evidence type="ECO:0000256" key="1">
    <source>
        <dbReference type="ARBA" id="ARBA00006974"/>
    </source>
</evidence>
<dbReference type="EMBL" id="OX459121">
    <property type="protein sequence ID" value="CAI9104659.1"/>
    <property type="molecule type" value="Genomic_DNA"/>
</dbReference>
<accession>A0AAV1D9X0</accession>
<dbReference type="PANTHER" id="PTHR31374:SF119">
    <property type="entry name" value="SAUR-LIKE AUXIN-RESPONSIVE PROTEIN FAMILY"/>
    <property type="match status" value="1"/>
</dbReference>
<dbReference type="AlphaFoldDB" id="A0AAV1D9X0"/>
<organism evidence="2 3">
    <name type="scientific">Oldenlandia corymbosa var. corymbosa</name>
    <dbReference type="NCBI Taxonomy" id="529605"/>
    <lineage>
        <taxon>Eukaryota</taxon>
        <taxon>Viridiplantae</taxon>
        <taxon>Streptophyta</taxon>
        <taxon>Embryophyta</taxon>
        <taxon>Tracheophyta</taxon>
        <taxon>Spermatophyta</taxon>
        <taxon>Magnoliopsida</taxon>
        <taxon>eudicotyledons</taxon>
        <taxon>Gunneridae</taxon>
        <taxon>Pentapetalae</taxon>
        <taxon>asterids</taxon>
        <taxon>lamiids</taxon>
        <taxon>Gentianales</taxon>
        <taxon>Rubiaceae</taxon>
        <taxon>Rubioideae</taxon>
        <taxon>Spermacoceae</taxon>
        <taxon>Hedyotis-Oldenlandia complex</taxon>
        <taxon>Oldenlandia</taxon>
    </lineage>
</organism>
<keyword evidence="3" id="KW-1185">Reference proteome</keyword>
<evidence type="ECO:0000313" key="3">
    <source>
        <dbReference type="Proteomes" id="UP001161247"/>
    </source>
</evidence>
<dbReference type="Proteomes" id="UP001161247">
    <property type="component" value="Chromosome 4"/>
</dbReference>
<evidence type="ECO:0000313" key="2">
    <source>
        <dbReference type="EMBL" id="CAI9104659.1"/>
    </source>
</evidence>
<dbReference type="InterPro" id="IPR003676">
    <property type="entry name" value="SAUR_fam"/>
</dbReference>
<gene>
    <name evidence="2" type="ORF">OLC1_LOCUS13545</name>
</gene>
<protein>
    <submittedName>
        <fullName evidence="2">OLC1v1003382C1</fullName>
    </submittedName>
</protein>
<comment type="similarity">
    <text evidence="1">Belongs to the ARG7 family.</text>
</comment>
<reference evidence="2" key="1">
    <citation type="submission" date="2023-03" db="EMBL/GenBank/DDBJ databases">
        <authorList>
            <person name="Julca I."/>
        </authorList>
    </citation>
    <scope>NUCLEOTIDE SEQUENCE</scope>
</reference>